<feature type="transmembrane region" description="Helical" evidence="8">
    <location>
        <begin position="209"/>
        <end position="229"/>
    </location>
</feature>
<feature type="transmembrane region" description="Helical" evidence="8">
    <location>
        <begin position="118"/>
        <end position="139"/>
    </location>
</feature>
<dbReference type="InterPro" id="IPR038731">
    <property type="entry name" value="RgtA/B/C-like"/>
</dbReference>
<dbReference type="GO" id="GO:0016787">
    <property type="term" value="F:hydrolase activity"/>
    <property type="evidence" value="ECO:0007669"/>
    <property type="project" value="UniProtKB-KW"/>
</dbReference>
<feature type="transmembrane region" description="Helical" evidence="8">
    <location>
        <begin position="88"/>
        <end position="106"/>
    </location>
</feature>
<dbReference type="RefSeq" id="WP_059138075.1">
    <property type="nucleotide sequence ID" value="NZ_LMBR01000001.1"/>
</dbReference>
<evidence type="ECO:0000256" key="2">
    <source>
        <dbReference type="ARBA" id="ARBA00022475"/>
    </source>
</evidence>
<evidence type="ECO:0000256" key="3">
    <source>
        <dbReference type="ARBA" id="ARBA00022676"/>
    </source>
</evidence>
<feature type="transmembrane region" description="Helical" evidence="8">
    <location>
        <begin position="297"/>
        <end position="314"/>
    </location>
</feature>
<feature type="domain" description="Glycosyltransferase RgtA/B/C/D-like" evidence="9">
    <location>
        <begin position="67"/>
        <end position="226"/>
    </location>
</feature>
<dbReference type="EMBL" id="LMBR01000001">
    <property type="protein sequence ID" value="KUL33262.1"/>
    <property type="molecule type" value="Genomic_DNA"/>
</dbReference>
<keyword evidence="6 8" id="KW-1133">Transmembrane helix</keyword>
<evidence type="ECO:0000256" key="5">
    <source>
        <dbReference type="ARBA" id="ARBA00022692"/>
    </source>
</evidence>
<dbReference type="GO" id="GO:0005886">
    <property type="term" value="C:plasma membrane"/>
    <property type="evidence" value="ECO:0007669"/>
    <property type="project" value="UniProtKB-SubCell"/>
</dbReference>
<evidence type="ECO:0000313" key="11">
    <source>
        <dbReference type="Proteomes" id="UP000053937"/>
    </source>
</evidence>
<keyword evidence="2" id="KW-1003">Cell membrane</keyword>
<feature type="transmembrane region" description="Helical" evidence="8">
    <location>
        <begin position="320"/>
        <end position="337"/>
    </location>
</feature>
<dbReference type="OrthoDB" id="9792789at2"/>
<evidence type="ECO:0000313" key="10">
    <source>
        <dbReference type="EMBL" id="KUL33262.1"/>
    </source>
</evidence>
<keyword evidence="7 8" id="KW-0472">Membrane</keyword>
<evidence type="ECO:0000256" key="4">
    <source>
        <dbReference type="ARBA" id="ARBA00022679"/>
    </source>
</evidence>
<sequence>MHSSLQQSGEQKQALLLTALIGISFFAGLGSAPLFDVDEGAFSEATREMIASGDYLTTYLNGHPRFDKPVLIYWFQVLSVKTFGLNEFAFRFPSAAASAIWAAALYRFARTELGRETAVLATLFMVLSLQVTIIAKAAIADGLLNCCLAVTMFAVYTHFKTGSPASRYLAFAAAGMGVLTKGPVAILIPGVVSFLFFMQQRQLKNWFGTVLNLRAILLFLAIVMPWYTLEYLDQGMAFVEGFLFKHNVNRFSSSLEGHSGSLFYYFPVLLIGLMPFTGMLFTTLLNLKKLLPEPLNRYLLIWFAFVFVFFSLSGTKLPHYMIYGYTPLFILMARLFAEVKEPRLHVLWPVLFLLLFAALPPLIPYAASRIEDLYILAVLGSALRLTGTNHTLLLAGAALLITAIQFVPALSPRSRLVAAGLVFCLCVNFHIMPLAARLLQEPVKEAALLSKKEGYKVVMWKVYYPSFLLYSHSFAEKRAPEKGEIVLTTVKYLERLENPELLYSKHGIVLVKNNEMRPSP</sequence>
<dbReference type="Proteomes" id="UP000053937">
    <property type="component" value="Unassembled WGS sequence"/>
</dbReference>
<comment type="subcellular location">
    <subcellularLocation>
        <location evidence="1">Cell membrane</location>
        <topology evidence="1">Multi-pass membrane protein</topology>
    </subcellularLocation>
</comment>
<dbReference type="AlphaFoldDB" id="A0A117MSE3"/>
<evidence type="ECO:0000256" key="7">
    <source>
        <dbReference type="ARBA" id="ARBA00023136"/>
    </source>
</evidence>
<gene>
    <name evidence="10" type="ORF">ASB62_00155</name>
</gene>
<dbReference type="InterPro" id="IPR050297">
    <property type="entry name" value="LipidA_mod_glycosyltrf_83"/>
</dbReference>
<feature type="transmembrane region" description="Helical" evidence="8">
    <location>
        <begin position="168"/>
        <end position="197"/>
    </location>
</feature>
<protein>
    <submittedName>
        <fullName evidence="10">Glycosyl hydrolase</fullName>
    </submittedName>
</protein>
<evidence type="ECO:0000256" key="1">
    <source>
        <dbReference type="ARBA" id="ARBA00004651"/>
    </source>
</evidence>
<keyword evidence="11" id="KW-1185">Reference proteome</keyword>
<keyword evidence="5 8" id="KW-0812">Transmembrane</keyword>
<evidence type="ECO:0000256" key="8">
    <source>
        <dbReference type="SAM" id="Phobius"/>
    </source>
</evidence>
<accession>A0A117MSE3</accession>
<dbReference type="Pfam" id="PF13231">
    <property type="entry name" value="PMT_2"/>
    <property type="match status" value="1"/>
</dbReference>
<organism evidence="10 11">
    <name type="scientific">Chlorobium limicola</name>
    <dbReference type="NCBI Taxonomy" id="1092"/>
    <lineage>
        <taxon>Bacteria</taxon>
        <taxon>Pseudomonadati</taxon>
        <taxon>Chlorobiota</taxon>
        <taxon>Chlorobiia</taxon>
        <taxon>Chlorobiales</taxon>
        <taxon>Chlorobiaceae</taxon>
        <taxon>Chlorobium/Pelodictyon group</taxon>
        <taxon>Chlorobium</taxon>
    </lineage>
</organism>
<dbReference type="GO" id="GO:0016763">
    <property type="term" value="F:pentosyltransferase activity"/>
    <property type="evidence" value="ECO:0007669"/>
    <property type="project" value="TreeGrafter"/>
</dbReference>
<keyword evidence="4" id="KW-0808">Transferase</keyword>
<evidence type="ECO:0000256" key="6">
    <source>
        <dbReference type="ARBA" id="ARBA00022989"/>
    </source>
</evidence>
<proteinExistence type="predicted"/>
<feature type="transmembrane region" description="Helical" evidence="8">
    <location>
        <begin position="373"/>
        <end position="404"/>
    </location>
</feature>
<name>A0A117MSE3_CHLLI</name>
<dbReference type="PANTHER" id="PTHR33908:SF3">
    <property type="entry name" value="UNDECAPRENYL PHOSPHATE-ALPHA-4-AMINO-4-DEOXY-L-ARABINOSE ARABINOSYL TRANSFERASE"/>
    <property type="match status" value="1"/>
</dbReference>
<feature type="transmembrane region" description="Helical" evidence="8">
    <location>
        <begin position="14"/>
        <end position="35"/>
    </location>
</feature>
<feature type="transmembrane region" description="Helical" evidence="8">
    <location>
        <begin position="346"/>
        <end position="367"/>
    </location>
</feature>
<feature type="transmembrane region" description="Helical" evidence="8">
    <location>
        <begin position="262"/>
        <end position="285"/>
    </location>
</feature>
<feature type="transmembrane region" description="Helical" evidence="8">
    <location>
        <begin position="416"/>
        <end position="436"/>
    </location>
</feature>
<keyword evidence="10" id="KW-0378">Hydrolase</keyword>
<reference evidence="10 11" key="1">
    <citation type="submission" date="2015-10" db="EMBL/GenBank/DDBJ databases">
        <title>Draft Genome Sequence of Chlorobium limicola strain Frasassi Growing under Artificial Lighting in the Frasassi Cave System.</title>
        <authorList>
            <person name="Mansor M."/>
            <person name="Macalady J."/>
        </authorList>
    </citation>
    <scope>NUCLEOTIDE SEQUENCE [LARGE SCALE GENOMIC DNA]</scope>
    <source>
        <strain evidence="10 11">Frasassi</strain>
    </source>
</reference>
<dbReference type="PANTHER" id="PTHR33908">
    <property type="entry name" value="MANNOSYLTRANSFERASE YKCB-RELATED"/>
    <property type="match status" value="1"/>
</dbReference>
<evidence type="ECO:0000259" key="9">
    <source>
        <dbReference type="Pfam" id="PF13231"/>
    </source>
</evidence>
<keyword evidence="3" id="KW-0328">Glycosyltransferase</keyword>
<dbReference type="GO" id="GO:0009103">
    <property type="term" value="P:lipopolysaccharide biosynthetic process"/>
    <property type="evidence" value="ECO:0007669"/>
    <property type="project" value="UniProtKB-ARBA"/>
</dbReference>
<comment type="caution">
    <text evidence="10">The sequence shown here is derived from an EMBL/GenBank/DDBJ whole genome shotgun (WGS) entry which is preliminary data.</text>
</comment>
<dbReference type="GO" id="GO:0010041">
    <property type="term" value="P:response to iron(III) ion"/>
    <property type="evidence" value="ECO:0007669"/>
    <property type="project" value="TreeGrafter"/>
</dbReference>